<sequence length="91" mass="9363">MSKKNIVAAVAQSTGMSQGDADKAVSAALDAITSELAKGEKVSLPGFGTFEVRDRAARTGRNPQTGEEIEIAATKVPAFKAGTQLKKTIAG</sequence>
<dbReference type="InterPro" id="IPR000119">
    <property type="entry name" value="Hist_DNA-bd"/>
</dbReference>
<dbReference type="GO" id="GO:0030527">
    <property type="term" value="F:structural constituent of chromatin"/>
    <property type="evidence" value="ECO:0007669"/>
    <property type="project" value="InterPro"/>
</dbReference>
<dbReference type="GO" id="GO:0030261">
    <property type="term" value="P:chromosome condensation"/>
    <property type="evidence" value="ECO:0007669"/>
    <property type="project" value="UniProtKB-KW"/>
</dbReference>
<dbReference type="InterPro" id="IPR020816">
    <property type="entry name" value="Histone-like_DNA-bd_CS"/>
</dbReference>
<protein>
    <submittedName>
        <fullName evidence="4">DNA-binding protein HU-beta</fullName>
    </submittedName>
</protein>
<dbReference type="PANTHER" id="PTHR33175">
    <property type="entry name" value="DNA-BINDING PROTEIN HU"/>
    <property type="match status" value="1"/>
</dbReference>
<keyword evidence="5" id="KW-1185">Reference proteome</keyword>
<gene>
    <name evidence="4" type="ORF">SAMN04489747_0742</name>
</gene>
<dbReference type="AlphaFoldDB" id="A0A1G6TXQ8"/>
<dbReference type="RefSeq" id="WP_090590753.1">
    <property type="nucleotide sequence ID" value="NZ_LT629688.1"/>
</dbReference>
<dbReference type="GO" id="GO:0003677">
    <property type="term" value="F:DNA binding"/>
    <property type="evidence" value="ECO:0007669"/>
    <property type="project" value="UniProtKB-KW"/>
</dbReference>
<dbReference type="PANTHER" id="PTHR33175:SF3">
    <property type="entry name" value="DNA-BINDING PROTEIN HU-BETA"/>
    <property type="match status" value="1"/>
</dbReference>
<dbReference type="STRING" id="675864.SAMN04489747_0742"/>
<evidence type="ECO:0000313" key="5">
    <source>
        <dbReference type="Proteomes" id="UP000198546"/>
    </source>
</evidence>
<evidence type="ECO:0000256" key="2">
    <source>
        <dbReference type="ARBA" id="ARBA00023125"/>
    </source>
</evidence>
<dbReference type="SMART" id="SM00411">
    <property type="entry name" value="BHL"/>
    <property type="match status" value="1"/>
</dbReference>
<name>A0A1G6TXQ8_9ACTN</name>
<dbReference type="Gene3D" id="4.10.520.10">
    <property type="entry name" value="IHF-like DNA-binding proteins"/>
    <property type="match status" value="1"/>
</dbReference>
<proteinExistence type="inferred from homology"/>
<keyword evidence="1" id="KW-0226">DNA condensation</keyword>
<reference evidence="4 5" key="1">
    <citation type="submission" date="2016-10" db="EMBL/GenBank/DDBJ databases">
        <authorList>
            <person name="de Groot N.N."/>
        </authorList>
    </citation>
    <scope>NUCLEOTIDE SEQUENCE [LARGE SCALE GENOMIC DNA]</scope>
    <source>
        <strain evidence="4 5">MON 2.2</strain>
    </source>
</reference>
<organism evidence="4 5">
    <name type="scientific">Auraticoccus monumenti</name>
    <dbReference type="NCBI Taxonomy" id="675864"/>
    <lineage>
        <taxon>Bacteria</taxon>
        <taxon>Bacillati</taxon>
        <taxon>Actinomycetota</taxon>
        <taxon>Actinomycetes</taxon>
        <taxon>Propionibacteriales</taxon>
        <taxon>Propionibacteriaceae</taxon>
        <taxon>Auraticoccus</taxon>
    </lineage>
</organism>
<dbReference type="Proteomes" id="UP000198546">
    <property type="component" value="Chromosome i"/>
</dbReference>
<dbReference type="InterPro" id="IPR010992">
    <property type="entry name" value="IHF-like_DNA-bd_dom_sf"/>
</dbReference>
<comment type="similarity">
    <text evidence="3">Belongs to the bacterial histone-like protein family.</text>
</comment>
<dbReference type="OrthoDB" id="9799835at2"/>
<dbReference type="CDD" id="cd13831">
    <property type="entry name" value="HU"/>
    <property type="match status" value="1"/>
</dbReference>
<accession>A0A1G6TXQ8</accession>
<dbReference type="EMBL" id="LT629688">
    <property type="protein sequence ID" value="SDD33952.1"/>
    <property type="molecule type" value="Genomic_DNA"/>
</dbReference>
<keyword evidence="2 4" id="KW-0238">DNA-binding</keyword>
<dbReference type="PROSITE" id="PS00045">
    <property type="entry name" value="HISTONE_LIKE"/>
    <property type="match status" value="1"/>
</dbReference>
<evidence type="ECO:0000313" key="4">
    <source>
        <dbReference type="EMBL" id="SDD33952.1"/>
    </source>
</evidence>
<dbReference type="Pfam" id="PF00216">
    <property type="entry name" value="Bac_DNA_binding"/>
    <property type="match status" value="1"/>
</dbReference>
<dbReference type="PRINTS" id="PR01727">
    <property type="entry name" value="DNABINDINGHU"/>
</dbReference>
<evidence type="ECO:0000256" key="1">
    <source>
        <dbReference type="ARBA" id="ARBA00023067"/>
    </source>
</evidence>
<evidence type="ECO:0000256" key="3">
    <source>
        <dbReference type="RuleBase" id="RU003939"/>
    </source>
</evidence>
<dbReference type="SUPFAM" id="SSF47729">
    <property type="entry name" value="IHF-like DNA-binding proteins"/>
    <property type="match status" value="1"/>
</dbReference>